<dbReference type="Proteomes" id="UP000639396">
    <property type="component" value="Unassembled WGS sequence"/>
</dbReference>
<name>A0A927C4Y1_9BACL</name>
<dbReference type="RefSeq" id="WP_190924406.1">
    <property type="nucleotide sequence ID" value="NZ_JACXJA010000003.1"/>
</dbReference>
<keyword evidence="2" id="KW-1185">Reference proteome</keyword>
<proteinExistence type="predicted"/>
<dbReference type="Pfam" id="PF13692">
    <property type="entry name" value="Glyco_trans_1_4"/>
    <property type="match status" value="1"/>
</dbReference>
<evidence type="ECO:0000313" key="2">
    <source>
        <dbReference type="Proteomes" id="UP000639396"/>
    </source>
</evidence>
<organism evidence="1 2">
    <name type="scientific">Paenibacillus oceani</name>
    <dbReference type="NCBI Taxonomy" id="2772510"/>
    <lineage>
        <taxon>Bacteria</taxon>
        <taxon>Bacillati</taxon>
        <taxon>Bacillota</taxon>
        <taxon>Bacilli</taxon>
        <taxon>Bacillales</taxon>
        <taxon>Paenibacillaceae</taxon>
        <taxon>Paenibacillus</taxon>
    </lineage>
</organism>
<dbReference type="PANTHER" id="PTHR46656:SF3">
    <property type="entry name" value="PUTATIVE-RELATED"/>
    <property type="match status" value="1"/>
</dbReference>
<dbReference type="AlphaFoldDB" id="A0A927C4Y1"/>
<sequence length="363" mass="42010">MNILLDGMFYSGHGFAEGNRVLLRMLDEAGYNVRILPRDWSDKNLALTPDEKQFIASFENTVLPSNDLYLCNWTGPKVRYNPDYRINITRTTFETDRIPASWVPELNRFDEVWVQCKFNLTTFAASGVNVPLRLVPNFFEVDQYSPRGERLPLPIEQSFLFLSVFDMQSRKGYDLLIRAFLDEFSRSDDVALVIKIREPSASHLLESIAAGHPKPTEERPPIFLVAQMLSTPELLGLYRACSAFVLPTRGEGWGRSFFEAMLLEKPVIGTNWSGQTEYMTEMNSYLVEVEQLVRIDENDIPIFTGHYWAEPSMADLKKKMRQVFGRPDEARERGRRARRELLDKFNIRSVARKVRSEIEKYIT</sequence>
<dbReference type="Gene3D" id="3.40.50.2000">
    <property type="entry name" value="Glycogen Phosphorylase B"/>
    <property type="match status" value="1"/>
</dbReference>
<evidence type="ECO:0000313" key="1">
    <source>
        <dbReference type="EMBL" id="MBD2860889.1"/>
    </source>
</evidence>
<reference evidence="1" key="1">
    <citation type="submission" date="2020-09" db="EMBL/GenBank/DDBJ databases">
        <title>A novel bacterium of genus Paenibacillus, isolated from South China Sea.</title>
        <authorList>
            <person name="Huang H."/>
            <person name="Mo K."/>
            <person name="Hu Y."/>
        </authorList>
    </citation>
    <scope>NUCLEOTIDE SEQUENCE</scope>
    <source>
        <strain evidence="1">IB182363</strain>
    </source>
</reference>
<protein>
    <submittedName>
        <fullName evidence="1">Glycosyltransferase</fullName>
    </submittedName>
</protein>
<comment type="caution">
    <text evidence="1">The sequence shown here is derived from an EMBL/GenBank/DDBJ whole genome shotgun (WGS) entry which is preliminary data.</text>
</comment>
<gene>
    <name evidence="1" type="ORF">IDH45_02670</name>
</gene>
<accession>A0A927C4Y1</accession>
<dbReference type="PANTHER" id="PTHR46656">
    <property type="entry name" value="PUTATIVE-RELATED"/>
    <property type="match status" value="1"/>
</dbReference>
<dbReference type="EMBL" id="JACXJA010000003">
    <property type="protein sequence ID" value="MBD2860889.1"/>
    <property type="molecule type" value="Genomic_DNA"/>
</dbReference>
<dbReference type="SUPFAM" id="SSF53756">
    <property type="entry name" value="UDP-Glycosyltransferase/glycogen phosphorylase"/>
    <property type="match status" value="1"/>
</dbReference>